<dbReference type="AlphaFoldDB" id="A0A5A7PU15"/>
<reference evidence="3" key="1">
    <citation type="journal article" date="2019" name="Curr. Biol.">
        <title>Genome Sequence of Striga asiatica Provides Insight into the Evolution of Plant Parasitism.</title>
        <authorList>
            <person name="Yoshida S."/>
            <person name="Kim S."/>
            <person name="Wafula E.K."/>
            <person name="Tanskanen J."/>
            <person name="Kim Y.M."/>
            <person name="Honaas L."/>
            <person name="Yang Z."/>
            <person name="Spallek T."/>
            <person name="Conn C.E."/>
            <person name="Ichihashi Y."/>
            <person name="Cheong K."/>
            <person name="Cui S."/>
            <person name="Der J.P."/>
            <person name="Gundlach H."/>
            <person name="Jiao Y."/>
            <person name="Hori C."/>
            <person name="Ishida J.K."/>
            <person name="Kasahara H."/>
            <person name="Kiba T."/>
            <person name="Kim M.S."/>
            <person name="Koo N."/>
            <person name="Laohavisit A."/>
            <person name="Lee Y.H."/>
            <person name="Lumba S."/>
            <person name="McCourt P."/>
            <person name="Mortimer J.C."/>
            <person name="Mutuku J.M."/>
            <person name="Nomura T."/>
            <person name="Sasaki-Sekimoto Y."/>
            <person name="Seto Y."/>
            <person name="Wang Y."/>
            <person name="Wakatake T."/>
            <person name="Sakakibara H."/>
            <person name="Demura T."/>
            <person name="Yamaguchi S."/>
            <person name="Yoneyama K."/>
            <person name="Manabe R.I."/>
            <person name="Nelson D.C."/>
            <person name="Schulman A.H."/>
            <person name="Timko M.P."/>
            <person name="dePamphilis C.W."/>
            <person name="Choi D."/>
            <person name="Shirasu K."/>
        </authorList>
    </citation>
    <scope>NUCLEOTIDE SEQUENCE [LARGE SCALE GENOMIC DNA]</scope>
    <source>
        <strain evidence="3">cv. UVA1</strain>
    </source>
</reference>
<accession>A0A5A7PU15</accession>
<protein>
    <submittedName>
        <fullName evidence="2">DNA replication terminus site-binding protein</fullName>
    </submittedName>
</protein>
<dbReference type="EMBL" id="BKCP01005128">
    <property type="protein sequence ID" value="GER36309.1"/>
    <property type="molecule type" value="Genomic_DNA"/>
</dbReference>
<dbReference type="Proteomes" id="UP000325081">
    <property type="component" value="Unassembled WGS sequence"/>
</dbReference>
<organism evidence="2 3">
    <name type="scientific">Striga asiatica</name>
    <name type="common">Asiatic witchweed</name>
    <name type="synonym">Buchnera asiatica</name>
    <dbReference type="NCBI Taxonomy" id="4170"/>
    <lineage>
        <taxon>Eukaryota</taxon>
        <taxon>Viridiplantae</taxon>
        <taxon>Streptophyta</taxon>
        <taxon>Embryophyta</taxon>
        <taxon>Tracheophyta</taxon>
        <taxon>Spermatophyta</taxon>
        <taxon>Magnoliopsida</taxon>
        <taxon>eudicotyledons</taxon>
        <taxon>Gunneridae</taxon>
        <taxon>Pentapetalae</taxon>
        <taxon>asterids</taxon>
        <taxon>lamiids</taxon>
        <taxon>Lamiales</taxon>
        <taxon>Orobanchaceae</taxon>
        <taxon>Buchnereae</taxon>
        <taxon>Striga</taxon>
    </lineage>
</organism>
<evidence type="ECO:0000313" key="3">
    <source>
        <dbReference type="Proteomes" id="UP000325081"/>
    </source>
</evidence>
<gene>
    <name evidence="2" type="ORF">STAS_12640</name>
</gene>
<keyword evidence="3" id="KW-1185">Reference proteome</keyword>
<sequence length="133" mass="15620">MNSSKESKQQVTIHTIKAQAATPSQIKARASPLAHQRHRFTHNSSCRRTAVSVASRHRIPPLHSIVTVRRWLKATLSARVLWKVGLSKHRREFSRWPPANRMELAKNRPQRTFPWRLLFFGETHCSWVDLRRR</sequence>
<comment type="caution">
    <text evidence="2">The sequence shown here is derived from an EMBL/GenBank/DDBJ whole genome shotgun (WGS) entry which is preliminary data.</text>
</comment>
<proteinExistence type="predicted"/>
<feature type="region of interest" description="Disordered" evidence="1">
    <location>
        <begin position="18"/>
        <end position="37"/>
    </location>
</feature>
<evidence type="ECO:0000313" key="2">
    <source>
        <dbReference type="EMBL" id="GER36309.1"/>
    </source>
</evidence>
<evidence type="ECO:0000256" key="1">
    <source>
        <dbReference type="SAM" id="MobiDB-lite"/>
    </source>
</evidence>
<name>A0A5A7PU15_STRAF</name>